<proteinExistence type="predicted"/>
<name>A0A0D0DC09_9AGAM</name>
<organism evidence="1 2">
    <name type="scientific">Paxillus rubicundulus Ve08.2h10</name>
    <dbReference type="NCBI Taxonomy" id="930991"/>
    <lineage>
        <taxon>Eukaryota</taxon>
        <taxon>Fungi</taxon>
        <taxon>Dikarya</taxon>
        <taxon>Basidiomycota</taxon>
        <taxon>Agaricomycotina</taxon>
        <taxon>Agaricomycetes</taxon>
        <taxon>Agaricomycetidae</taxon>
        <taxon>Boletales</taxon>
        <taxon>Paxilineae</taxon>
        <taxon>Paxillaceae</taxon>
        <taxon>Paxillus</taxon>
    </lineage>
</organism>
<gene>
    <name evidence="1" type="ORF">PAXRUDRAFT_99935</name>
</gene>
<reference evidence="2" key="2">
    <citation type="submission" date="2015-01" db="EMBL/GenBank/DDBJ databases">
        <title>Evolutionary Origins and Diversification of the Mycorrhizal Mutualists.</title>
        <authorList>
            <consortium name="DOE Joint Genome Institute"/>
            <consortium name="Mycorrhizal Genomics Consortium"/>
            <person name="Kohler A."/>
            <person name="Kuo A."/>
            <person name="Nagy L.G."/>
            <person name="Floudas D."/>
            <person name="Copeland A."/>
            <person name="Barry K.W."/>
            <person name="Cichocki N."/>
            <person name="Veneault-Fourrey C."/>
            <person name="LaButti K."/>
            <person name="Lindquist E.A."/>
            <person name="Lipzen A."/>
            <person name="Lundell T."/>
            <person name="Morin E."/>
            <person name="Murat C."/>
            <person name="Riley R."/>
            <person name="Ohm R."/>
            <person name="Sun H."/>
            <person name="Tunlid A."/>
            <person name="Henrissat B."/>
            <person name="Grigoriev I.V."/>
            <person name="Hibbett D.S."/>
            <person name="Martin F."/>
        </authorList>
    </citation>
    <scope>NUCLEOTIDE SEQUENCE [LARGE SCALE GENOMIC DNA]</scope>
    <source>
        <strain evidence="2">Ve08.2h10</strain>
    </source>
</reference>
<dbReference type="Proteomes" id="UP000054538">
    <property type="component" value="Unassembled WGS sequence"/>
</dbReference>
<dbReference type="AlphaFoldDB" id="A0A0D0DC09"/>
<dbReference type="HOGENOM" id="CLU_2980406_0_0_1"/>
<accession>A0A0D0DC09</accession>
<evidence type="ECO:0000313" key="2">
    <source>
        <dbReference type="Proteomes" id="UP000054538"/>
    </source>
</evidence>
<protein>
    <submittedName>
        <fullName evidence="1">Uncharacterized protein</fullName>
    </submittedName>
</protein>
<dbReference type="InParanoid" id="A0A0D0DC09"/>
<evidence type="ECO:0000313" key="1">
    <source>
        <dbReference type="EMBL" id="KIK81671.1"/>
    </source>
</evidence>
<dbReference type="EMBL" id="KN825754">
    <property type="protein sequence ID" value="KIK81671.1"/>
    <property type="molecule type" value="Genomic_DNA"/>
</dbReference>
<dbReference type="STRING" id="930991.A0A0D0DC09"/>
<sequence>QALAMKIFAAVPVSMIDERTMSMITWLNSPRRCRQDIATLQDHVKIRQWHRTGP</sequence>
<dbReference type="OrthoDB" id="3213974at2759"/>
<feature type="non-terminal residue" evidence="1">
    <location>
        <position position="1"/>
    </location>
</feature>
<feature type="non-terminal residue" evidence="1">
    <location>
        <position position="54"/>
    </location>
</feature>
<keyword evidence="2" id="KW-1185">Reference proteome</keyword>
<reference evidence="1 2" key="1">
    <citation type="submission" date="2014-04" db="EMBL/GenBank/DDBJ databases">
        <authorList>
            <consortium name="DOE Joint Genome Institute"/>
            <person name="Kuo A."/>
            <person name="Kohler A."/>
            <person name="Jargeat P."/>
            <person name="Nagy L.G."/>
            <person name="Floudas D."/>
            <person name="Copeland A."/>
            <person name="Barry K.W."/>
            <person name="Cichocki N."/>
            <person name="Veneault-Fourrey C."/>
            <person name="LaButti K."/>
            <person name="Lindquist E.A."/>
            <person name="Lipzen A."/>
            <person name="Lundell T."/>
            <person name="Morin E."/>
            <person name="Murat C."/>
            <person name="Sun H."/>
            <person name="Tunlid A."/>
            <person name="Henrissat B."/>
            <person name="Grigoriev I.V."/>
            <person name="Hibbett D.S."/>
            <person name="Martin F."/>
            <person name="Nordberg H.P."/>
            <person name="Cantor M.N."/>
            <person name="Hua S.X."/>
        </authorList>
    </citation>
    <scope>NUCLEOTIDE SEQUENCE [LARGE SCALE GENOMIC DNA]</scope>
    <source>
        <strain evidence="1 2">Ve08.2h10</strain>
    </source>
</reference>